<evidence type="ECO:0000313" key="9">
    <source>
        <dbReference type="EMBL" id="RAL46868.1"/>
    </source>
</evidence>
<dbReference type="EMBL" id="NQVE01000122">
    <property type="protein sequence ID" value="RAL46868.1"/>
    <property type="molecule type" value="Genomic_DNA"/>
</dbReference>
<feature type="region of interest" description="Disordered" evidence="7">
    <location>
        <begin position="170"/>
        <end position="194"/>
    </location>
</feature>
<dbReference type="Gene3D" id="4.10.1110.10">
    <property type="entry name" value="AN1-like Zinc finger"/>
    <property type="match status" value="2"/>
</dbReference>
<name>A0A328DQC2_9ASTE</name>
<keyword evidence="3" id="KW-0677">Repeat</keyword>
<evidence type="ECO:0000313" key="10">
    <source>
        <dbReference type="Proteomes" id="UP000249390"/>
    </source>
</evidence>
<dbReference type="GO" id="GO:0005737">
    <property type="term" value="C:cytoplasm"/>
    <property type="evidence" value="ECO:0007669"/>
    <property type="project" value="TreeGrafter"/>
</dbReference>
<evidence type="ECO:0000256" key="2">
    <source>
        <dbReference type="ARBA" id="ARBA00022723"/>
    </source>
</evidence>
<dbReference type="GO" id="GO:0008270">
    <property type="term" value="F:zinc ion binding"/>
    <property type="evidence" value="ECO:0007669"/>
    <property type="project" value="UniProtKB-KW"/>
</dbReference>
<dbReference type="FunFam" id="4.10.1110.10:FF:000003">
    <property type="entry name" value="AN1-type zinc finger protein 2B isoform X1"/>
    <property type="match status" value="1"/>
</dbReference>
<feature type="domain" description="AN1-type" evidence="8">
    <location>
        <begin position="97"/>
        <end position="147"/>
    </location>
</feature>
<keyword evidence="10" id="KW-1185">Reference proteome</keyword>
<keyword evidence="5" id="KW-0862">Zinc</keyword>
<feature type="domain" description="AN1-type" evidence="8">
    <location>
        <begin position="10"/>
        <end position="58"/>
    </location>
</feature>
<evidence type="ECO:0000256" key="3">
    <source>
        <dbReference type="ARBA" id="ARBA00022737"/>
    </source>
</evidence>
<keyword evidence="4 6" id="KW-0863">Zinc-finger</keyword>
<evidence type="ECO:0000259" key="8">
    <source>
        <dbReference type="PROSITE" id="PS51039"/>
    </source>
</evidence>
<evidence type="ECO:0000256" key="5">
    <source>
        <dbReference type="ARBA" id="ARBA00022833"/>
    </source>
</evidence>
<reference evidence="9 10" key="1">
    <citation type="submission" date="2018-06" db="EMBL/GenBank/DDBJ databases">
        <title>The Genome of Cuscuta australis (Dodder) Provides Insight into the Evolution of Plant Parasitism.</title>
        <authorList>
            <person name="Liu H."/>
        </authorList>
    </citation>
    <scope>NUCLEOTIDE SEQUENCE [LARGE SCALE GENOMIC DNA]</scope>
    <source>
        <strain evidence="10">cv. Yunnan</strain>
        <tissue evidence="9">Vines</tissue>
    </source>
</reference>
<evidence type="ECO:0000256" key="4">
    <source>
        <dbReference type="ARBA" id="ARBA00022771"/>
    </source>
</evidence>
<keyword evidence="2" id="KW-0479">Metal-binding</keyword>
<dbReference type="InterPro" id="IPR000058">
    <property type="entry name" value="Znf_AN1"/>
</dbReference>
<comment type="function">
    <text evidence="1">May be involved in environmental stress response.</text>
</comment>
<evidence type="ECO:0000256" key="6">
    <source>
        <dbReference type="PROSITE-ProRule" id="PRU00449"/>
    </source>
</evidence>
<sequence length="194" mass="21028">MGGGGTEAFPDLGSHCQNSDCRRLDFLPFRCDACHCVFCLEHRSYKSHACPKSGRTDRKVVVCPTCSASIETTGCDGEAEKAALQQHENSGHCDPAKKKKPTCPVRRCRAVLTFSNNSFCNVCQLRVCLQHRFPADHGCKAGPTRGGSRPRGVDEEKLLIALFVARQGKGCGEDSQDAPESSQPKRTPSSVKAC</sequence>
<dbReference type="PANTHER" id="PTHR14677">
    <property type="entry name" value="ARSENITE INDUCUBLE RNA ASSOCIATED PROTEIN AIP-1-RELATED"/>
    <property type="match status" value="1"/>
</dbReference>
<gene>
    <name evidence="9" type="ORF">DM860_005147</name>
</gene>
<dbReference type="Pfam" id="PF01428">
    <property type="entry name" value="zf-AN1"/>
    <property type="match status" value="2"/>
</dbReference>
<evidence type="ECO:0000256" key="1">
    <source>
        <dbReference type="ARBA" id="ARBA00003732"/>
    </source>
</evidence>
<protein>
    <recommendedName>
        <fullName evidence="8">AN1-type domain-containing protein</fullName>
    </recommendedName>
</protein>
<comment type="caution">
    <text evidence="9">The sequence shown here is derived from an EMBL/GenBank/DDBJ whole genome shotgun (WGS) entry which is preliminary data.</text>
</comment>
<organism evidence="9 10">
    <name type="scientific">Cuscuta australis</name>
    <dbReference type="NCBI Taxonomy" id="267555"/>
    <lineage>
        <taxon>Eukaryota</taxon>
        <taxon>Viridiplantae</taxon>
        <taxon>Streptophyta</taxon>
        <taxon>Embryophyta</taxon>
        <taxon>Tracheophyta</taxon>
        <taxon>Spermatophyta</taxon>
        <taxon>Magnoliopsida</taxon>
        <taxon>eudicotyledons</taxon>
        <taxon>Gunneridae</taxon>
        <taxon>Pentapetalae</taxon>
        <taxon>asterids</taxon>
        <taxon>lamiids</taxon>
        <taxon>Solanales</taxon>
        <taxon>Convolvulaceae</taxon>
        <taxon>Cuscuteae</taxon>
        <taxon>Cuscuta</taxon>
        <taxon>Cuscuta subgen. Grammica</taxon>
        <taxon>Cuscuta sect. Cleistogrammica</taxon>
    </lineage>
</organism>
<evidence type="ECO:0000256" key="7">
    <source>
        <dbReference type="SAM" id="MobiDB-lite"/>
    </source>
</evidence>
<proteinExistence type="predicted"/>
<dbReference type="SUPFAM" id="SSF118310">
    <property type="entry name" value="AN1-like Zinc finger"/>
    <property type="match status" value="2"/>
</dbReference>
<accession>A0A328DQC2</accession>
<dbReference type="AlphaFoldDB" id="A0A328DQC2"/>
<dbReference type="InterPro" id="IPR035896">
    <property type="entry name" value="AN1-like_Znf"/>
</dbReference>
<dbReference type="PANTHER" id="PTHR14677:SF20">
    <property type="entry name" value="ZINC FINGER AN1-TYPE CONTAINING 2A-RELATED"/>
    <property type="match status" value="1"/>
</dbReference>
<dbReference type="SMART" id="SM00154">
    <property type="entry name" value="ZnF_AN1"/>
    <property type="match status" value="2"/>
</dbReference>
<feature type="compositionally biased region" description="Polar residues" evidence="7">
    <location>
        <begin position="178"/>
        <end position="194"/>
    </location>
</feature>
<dbReference type="PROSITE" id="PS51039">
    <property type="entry name" value="ZF_AN1"/>
    <property type="match status" value="2"/>
</dbReference>
<dbReference type="Proteomes" id="UP000249390">
    <property type="component" value="Unassembled WGS sequence"/>
</dbReference>